<dbReference type="GO" id="GO:0009253">
    <property type="term" value="P:peptidoglycan catabolic process"/>
    <property type="evidence" value="ECO:0007669"/>
    <property type="project" value="InterPro"/>
</dbReference>
<feature type="signal peptide" evidence="2">
    <location>
        <begin position="1"/>
        <end position="19"/>
    </location>
</feature>
<dbReference type="OrthoDB" id="514320at2"/>
<dbReference type="RefSeq" id="WP_147457004.1">
    <property type="nucleotide sequence ID" value="NZ_RBKT01000001.1"/>
</dbReference>
<dbReference type="InterPro" id="IPR006311">
    <property type="entry name" value="TAT_signal"/>
</dbReference>
<feature type="domain" description="Peptidoglycan recognition protein family" evidence="3">
    <location>
        <begin position="164"/>
        <end position="333"/>
    </location>
</feature>
<dbReference type="PANTHER" id="PTHR11022">
    <property type="entry name" value="PEPTIDOGLYCAN RECOGNITION PROTEIN"/>
    <property type="match status" value="1"/>
</dbReference>
<feature type="chain" id="PRO_5038646148" evidence="2">
    <location>
        <begin position="20"/>
        <end position="379"/>
    </location>
</feature>
<comment type="caution">
    <text evidence="4">The sequence shown here is derived from an EMBL/GenBank/DDBJ whole genome shotgun (WGS) entry which is preliminary data.</text>
</comment>
<dbReference type="PROSITE" id="PS51318">
    <property type="entry name" value="TAT"/>
    <property type="match status" value="1"/>
</dbReference>
<reference evidence="4 5" key="1">
    <citation type="submission" date="2018-10" db="EMBL/GenBank/DDBJ databases">
        <title>Sequencing the genomes of 1000 actinobacteria strains.</title>
        <authorList>
            <person name="Klenk H.-P."/>
        </authorList>
    </citation>
    <scope>NUCLEOTIDE SEQUENCE [LARGE SCALE GENOMIC DNA]</scope>
    <source>
        <strain evidence="4 5">DSM 45175</strain>
    </source>
</reference>
<dbReference type="SMART" id="SM00701">
    <property type="entry name" value="PGRP"/>
    <property type="match status" value="1"/>
</dbReference>
<protein>
    <submittedName>
        <fullName evidence="4">N-acetylmuramoyl-L-alanine amidase</fullName>
    </submittedName>
</protein>
<name>A0A495JIX8_9ACTN</name>
<evidence type="ECO:0000256" key="1">
    <source>
        <dbReference type="ARBA" id="ARBA00007553"/>
    </source>
</evidence>
<accession>A0A495JIX8</accession>
<evidence type="ECO:0000256" key="2">
    <source>
        <dbReference type="SAM" id="SignalP"/>
    </source>
</evidence>
<keyword evidence="2" id="KW-0732">Signal</keyword>
<dbReference type="InterPro" id="IPR006619">
    <property type="entry name" value="PGRP_domain_met/bac"/>
</dbReference>
<dbReference type="GO" id="GO:0008745">
    <property type="term" value="F:N-acetylmuramoyl-L-alanine amidase activity"/>
    <property type="evidence" value="ECO:0007669"/>
    <property type="project" value="InterPro"/>
</dbReference>
<dbReference type="AlphaFoldDB" id="A0A495JIX8"/>
<dbReference type="CDD" id="cd06583">
    <property type="entry name" value="PGRP"/>
    <property type="match status" value="1"/>
</dbReference>
<dbReference type="PANTHER" id="PTHR11022:SF41">
    <property type="entry name" value="PEPTIDOGLYCAN-RECOGNITION PROTEIN LC-RELATED"/>
    <property type="match status" value="1"/>
</dbReference>
<evidence type="ECO:0000313" key="4">
    <source>
        <dbReference type="EMBL" id="RKR88528.1"/>
    </source>
</evidence>
<proteinExistence type="inferred from homology"/>
<dbReference type="InterPro" id="IPR002502">
    <property type="entry name" value="Amidase_domain"/>
</dbReference>
<dbReference type="SUPFAM" id="SSF55846">
    <property type="entry name" value="N-acetylmuramoyl-L-alanine amidase-like"/>
    <property type="match status" value="1"/>
</dbReference>
<evidence type="ECO:0000259" key="3">
    <source>
        <dbReference type="SMART" id="SM00701"/>
    </source>
</evidence>
<dbReference type="Gene3D" id="3.40.80.10">
    <property type="entry name" value="Peptidoglycan recognition protein-like"/>
    <property type="match status" value="1"/>
</dbReference>
<sequence length="379" mass="39183">MISRRAVLRGSASTAVAMAAGIVAAGSGATSASAASAGPRAVPTTLAANRGRLASRTVVTAPKLPLTHLSVAHTGESAAVRLRTAAGWGQWRELGGCAGGRDGSPAAGYRSSVVVAAGATAYEVQAKDGSTVSTVELNTVDGPLRTVAAPVRNALPLPSGATLPFYLSRGTWDADESLRFAADGSEVWPGQFIPVQTLTVHHTGLTEHNGDPDPAATVRAIYYDQCVLQGWGDIGYHLLIDEQGRVYEGRYSGSDAIPVYGSALGDDRRPLMVNAAHVGGFNAGNVGVCLLGRFSTGQPTAAAHRSLVLVLAALSALGRLNPTARTTYVNPLSGVSGEVNVISGHRDWASIGADPTECPGDAFYPYLGKLRREVAALYR</sequence>
<gene>
    <name evidence="4" type="ORF">BDK92_2856</name>
</gene>
<dbReference type="GO" id="GO:0008270">
    <property type="term" value="F:zinc ion binding"/>
    <property type="evidence" value="ECO:0007669"/>
    <property type="project" value="InterPro"/>
</dbReference>
<keyword evidence="5" id="KW-1185">Reference proteome</keyword>
<dbReference type="Proteomes" id="UP000277671">
    <property type="component" value="Unassembled WGS sequence"/>
</dbReference>
<comment type="similarity">
    <text evidence="1">Belongs to the N-acetylmuramoyl-L-alanine amidase 2 family.</text>
</comment>
<dbReference type="InterPro" id="IPR036505">
    <property type="entry name" value="Amidase/PGRP_sf"/>
</dbReference>
<dbReference type="Pfam" id="PF01510">
    <property type="entry name" value="Amidase_2"/>
    <property type="match status" value="1"/>
</dbReference>
<dbReference type="InterPro" id="IPR015510">
    <property type="entry name" value="PGRP"/>
</dbReference>
<dbReference type="EMBL" id="RBKT01000001">
    <property type="protein sequence ID" value="RKR88528.1"/>
    <property type="molecule type" value="Genomic_DNA"/>
</dbReference>
<evidence type="ECO:0000313" key="5">
    <source>
        <dbReference type="Proteomes" id="UP000277671"/>
    </source>
</evidence>
<organism evidence="4 5">
    <name type="scientific">Micromonospora pisi</name>
    <dbReference type="NCBI Taxonomy" id="589240"/>
    <lineage>
        <taxon>Bacteria</taxon>
        <taxon>Bacillati</taxon>
        <taxon>Actinomycetota</taxon>
        <taxon>Actinomycetes</taxon>
        <taxon>Micromonosporales</taxon>
        <taxon>Micromonosporaceae</taxon>
        <taxon>Micromonospora</taxon>
    </lineage>
</organism>